<evidence type="ECO:0000313" key="2">
    <source>
        <dbReference type="Proteomes" id="UP000054461"/>
    </source>
</evidence>
<protein>
    <recommendedName>
        <fullName evidence="3">IS21 family transposase</fullName>
    </recommendedName>
</protein>
<accession>A0A6C8WRV8</accession>
<comment type="caution">
    <text evidence="1">The sequence shown here is derived from an EMBL/GenBank/DDBJ whole genome shotgun (WGS) entry which is preliminary data.</text>
</comment>
<dbReference type="EMBL" id="JYVU01000026">
    <property type="protein sequence ID" value="KTZ12328.1"/>
    <property type="molecule type" value="Genomic_DNA"/>
</dbReference>
<dbReference type="AlphaFoldDB" id="A0A6C8WRV8"/>
<reference evidence="1 2" key="1">
    <citation type="submission" date="2014-09" db="EMBL/GenBank/DDBJ databases">
        <title>Salmonella Genotype and Phenotype Association.</title>
        <authorList>
            <person name="Chen Y."/>
            <person name="Folster J."/>
            <person name="Ayers S."/>
            <person name="Kabera C."/>
            <person name="Li C."/>
            <person name="Mukherjee S."/>
            <person name="Lam C."/>
            <person name="Zhao S."/>
            <person name="McDermott P."/>
        </authorList>
    </citation>
    <scope>NUCLEOTIDE SEQUENCE [LARGE SCALE GENOMIC DNA]</scope>
    <source>
        <strain evidence="1 2">CVM N32045</strain>
    </source>
</reference>
<sequence length="76" mass="8373">MAGRLMVHALKLAAGYDDISVVAKGMEQMLNTPGDVDLHRLMRFLGIKEKELPPVSVVQHNLSSYEQLLRGKGGLQ</sequence>
<gene>
    <name evidence="1" type="ORF">DD95_11730</name>
</gene>
<dbReference type="Proteomes" id="UP000054461">
    <property type="component" value="Unassembled WGS sequence"/>
</dbReference>
<proteinExistence type="predicted"/>
<evidence type="ECO:0000313" key="1">
    <source>
        <dbReference type="EMBL" id="KTZ12328.1"/>
    </source>
</evidence>
<organism evidence="1 2">
    <name type="scientific">Salmonella typhimurium</name>
    <dbReference type="NCBI Taxonomy" id="90371"/>
    <lineage>
        <taxon>Bacteria</taxon>
        <taxon>Pseudomonadati</taxon>
        <taxon>Pseudomonadota</taxon>
        <taxon>Gammaproteobacteria</taxon>
        <taxon>Enterobacterales</taxon>
        <taxon>Enterobacteriaceae</taxon>
        <taxon>Salmonella</taxon>
    </lineage>
</organism>
<evidence type="ECO:0008006" key="3">
    <source>
        <dbReference type="Google" id="ProtNLM"/>
    </source>
</evidence>
<name>A0A6C8WRV8_SALTM</name>